<dbReference type="RefSeq" id="XP_041428038.1">
    <property type="nucleotide sequence ID" value="XM_041572104.1"/>
</dbReference>
<feature type="compositionally biased region" description="Low complexity" evidence="3">
    <location>
        <begin position="410"/>
        <end position="420"/>
    </location>
</feature>
<reference evidence="5 6" key="1">
    <citation type="submission" date="2022-04" db="UniProtKB">
        <authorList>
            <consortium name="RefSeq"/>
        </authorList>
    </citation>
    <scope>IDENTIFICATION</scope>
    <source>
        <strain evidence="5 6">J_2021</strain>
        <tissue evidence="5 6">Erythrocytes</tissue>
    </source>
</reference>
<evidence type="ECO:0000256" key="2">
    <source>
        <dbReference type="ARBA" id="ARBA00023054"/>
    </source>
</evidence>
<gene>
    <name evidence="5 6 7 8 9" type="primary">slain2l.L</name>
</gene>
<dbReference type="GO" id="GO:0035371">
    <property type="term" value="C:microtubule plus-end"/>
    <property type="evidence" value="ECO:0007669"/>
    <property type="project" value="TreeGrafter"/>
</dbReference>
<dbReference type="GO" id="GO:0031116">
    <property type="term" value="P:positive regulation of microtubule polymerization"/>
    <property type="evidence" value="ECO:0000318"/>
    <property type="project" value="GO_Central"/>
</dbReference>
<dbReference type="GeneID" id="495234"/>
<dbReference type="Pfam" id="PF15301">
    <property type="entry name" value="SLAIN"/>
    <property type="match status" value="1"/>
</dbReference>
<organism evidence="6">
    <name type="scientific">Xenopus laevis</name>
    <name type="common">African clawed frog</name>
    <dbReference type="NCBI Taxonomy" id="8355"/>
    <lineage>
        <taxon>Eukaryota</taxon>
        <taxon>Metazoa</taxon>
        <taxon>Chordata</taxon>
        <taxon>Craniata</taxon>
        <taxon>Vertebrata</taxon>
        <taxon>Euteleostomi</taxon>
        <taxon>Amphibia</taxon>
        <taxon>Batrachia</taxon>
        <taxon>Anura</taxon>
        <taxon>Pipoidea</taxon>
        <taxon>Pipidae</taxon>
        <taxon>Xenopodinae</taxon>
        <taxon>Xenopus</taxon>
        <taxon>Xenopus</taxon>
    </lineage>
</organism>
<evidence type="ECO:0000313" key="5">
    <source>
        <dbReference type="RefSeq" id="XP_018084596.1"/>
    </source>
</evidence>
<feature type="compositionally biased region" description="Polar residues" evidence="3">
    <location>
        <begin position="421"/>
        <end position="435"/>
    </location>
</feature>
<dbReference type="InterPro" id="IPR026179">
    <property type="entry name" value="Slain"/>
</dbReference>
<dbReference type="RefSeq" id="XP_018084597.1">
    <property type="nucleotide sequence ID" value="XM_018229108.2"/>
</dbReference>
<feature type="region of interest" description="Disordered" evidence="3">
    <location>
        <begin position="409"/>
        <end position="446"/>
    </location>
</feature>
<dbReference type="Proteomes" id="UP000186698">
    <property type="component" value="Chromosome 8L"/>
</dbReference>
<feature type="compositionally biased region" description="Polar residues" evidence="3">
    <location>
        <begin position="530"/>
        <end position="596"/>
    </location>
</feature>
<keyword evidence="2" id="KW-0175">Coiled coil</keyword>
<proteinExistence type="inferred from homology"/>
<protein>
    <submittedName>
        <fullName evidence="5 6">SLAIN motif-containing protein-like isoform X1</fullName>
    </submittedName>
</protein>
<dbReference type="RefSeq" id="XP_018084596.1">
    <property type="nucleotide sequence ID" value="XM_018229107.2"/>
</dbReference>
<dbReference type="Xenbase" id="XB-GENE-5831522">
    <property type="gene designation" value="slain2l.L"/>
</dbReference>
<evidence type="ECO:0000313" key="6">
    <source>
        <dbReference type="RefSeq" id="XP_018084597.1"/>
    </source>
</evidence>
<dbReference type="OrthoDB" id="6347145at2759"/>
<dbReference type="PANTHER" id="PTHR22406:SF5">
    <property type="entry name" value="SLAIN MOTIF-CONTAINING PROTEIN-LIKE"/>
    <property type="match status" value="1"/>
</dbReference>
<dbReference type="PANTHER" id="PTHR22406">
    <property type="entry name" value="NASCENT POLYPEPTIDE-ASSOCIATED COMPLEX SUBUNIT ALPHA, MUSCLE-SPECIFIC FORM"/>
    <property type="match status" value="1"/>
</dbReference>
<dbReference type="GO" id="GO:0007020">
    <property type="term" value="P:microtubule nucleation"/>
    <property type="evidence" value="ECO:0000318"/>
    <property type="project" value="GO_Central"/>
</dbReference>
<dbReference type="RefSeq" id="XP_018084598.1">
    <property type="nucleotide sequence ID" value="XM_018229109.2"/>
</dbReference>
<feature type="region of interest" description="Disordered" evidence="3">
    <location>
        <begin position="474"/>
        <end position="627"/>
    </location>
</feature>
<dbReference type="AlphaFoldDB" id="A0A8J0TGZ9"/>
<dbReference type="CTD" id="495234"/>
<dbReference type="GO" id="GO:0031122">
    <property type="term" value="P:cytoplasmic microtubule organization"/>
    <property type="evidence" value="ECO:0000318"/>
    <property type="project" value="GO_Central"/>
</dbReference>
<name>A0A8J0TGZ9_XENLA</name>
<evidence type="ECO:0000256" key="3">
    <source>
        <dbReference type="SAM" id="MobiDB-lite"/>
    </source>
</evidence>
<evidence type="ECO:0000256" key="1">
    <source>
        <dbReference type="ARBA" id="ARBA00006652"/>
    </source>
</evidence>
<dbReference type="AGR" id="Xenbase:XB-GENE-5831522"/>
<keyword evidence="4" id="KW-1185">Reference proteome</keyword>
<comment type="similarity">
    <text evidence="1">Belongs to the SLAIN motif-containing family.</text>
</comment>
<evidence type="ECO:0000313" key="9">
    <source>
        <dbReference type="Xenbase" id="XB-GENE-5831522"/>
    </source>
</evidence>
<evidence type="ECO:0000313" key="8">
    <source>
        <dbReference type="RefSeq" id="XP_041428038.1"/>
    </source>
</evidence>
<accession>A0A8J0TGZ9</accession>
<feature type="compositionally biased region" description="Polar residues" evidence="3">
    <location>
        <begin position="489"/>
        <end position="507"/>
    </location>
</feature>
<evidence type="ECO:0000313" key="7">
    <source>
        <dbReference type="RefSeq" id="XP_018084598.1"/>
    </source>
</evidence>
<sequence length="627" mass="68874">MVVPGNSHGIPRDHAIDLSDRAMDLEAEPGQSSDLKEVQKLHELVKRLEIQNQQLKIKRNPQDNHLSALNCTGVMNSINIQPEKGDLQIMPNLQSQLEQINSEKENIPALRMDAQMQYEKVCSDSKPGHKVEIHCDQDDSCFYSVDGSGRSELEEAISKMSELNSSGENILDETALDEVDVLELGSCSEDEEDCWLYVSPRKVENAEQKPDSPLKWCRQVLDHHSPETEAACRSLIGKLDQVPSGSRRLTRLCFILASRWKSLYCSPLASPSAYNTNAECSYGSNTLNSPGCLKSTNKALLTCGSSGYLSIHSALSSQSSVDSELSTSDDSISMGYKLQDLTDVQVMARLQEESLRQDYASSSASVSRRSSSASLHSLRRGTFSDQEFDTYSLEDEDDCDCSLSFRSSHRYSPSPLSSPRCQSPSAAESRATTSRIRPPRRSIQNHVQERMKYANCEDEMRHSMPNLAKTSLRSLEAVRSSRSLESDLQGPSSRLTRMQQPSTSTPPSKMRYGASNQPALTARQPIKPGVSTSSLLTSRQAIKSSGYNNSSGIRKIQSSPGLNPSGSSAVSRTGNVSSSIKHSTVKSQASMGSTVPKSKMIQPSRRSLPSAKMNSTLGDDSWKDGCY</sequence>
<feature type="compositionally biased region" description="Polar residues" evidence="3">
    <location>
        <begin position="604"/>
        <end position="618"/>
    </location>
</feature>
<evidence type="ECO:0000313" key="4">
    <source>
        <dbReference type="Proteomes" id="UP000186698"/>
    </source>
</evidence>